<dbReference type="RefSeq" id="WP_105805370.1">
    <property type="nucleotide sequence ID" value="NZ_MWZD01000017.1"/>
</dbReference>
<sequence length="124" mass="13812">MSEPVMVAVIGAAQVVLAALIGKISFDTRRAKKAAESAEEQVANSHTLPTGETYNLRDNIDHNQAAVMAEFRGMRRDLGRVDSRTIDLGREIGEVRRTLNKHLDDSAEWREEIEDTLNPAKEKP</sequence>
<organism evidence="2 3">
    <name type="scientific">Leucobacter massiliensis</name>
    <dbReference type="NCBI Taxonomy" id="1686285"/>
    <lineage>
        <taxon>Bacteria</taxon>
        <taxon>Bacillati</taxon>
        <taxon>Actinomycetota</taxon>
        <taxon>Actinomycetes</taxon>
        <taxon>Micrococcales</taxon>
        <taxon>Microbacteriaceae</taxon>
        <taxon>Leucobacter</taxon>
    </lineage>
</organism>
<dbReference type="Proteomes" id="UP000238650">
    <property type="component" value="Unassembled WGS sequence"/>
</dbReference>
<dbReference type="EMBL" id="MWZD01000017">
    <property type="protein sequence ID" value="PRI10909.1"/>
    <property type="molecule type" value="Genomic_DNA"/>
</dbReference>
<keyword evidence="1" id="KW-1133">Transmembrane helix</keyword>
<keyword evidence="1" id="KW-0812">Transmembrane</keyword>
<feature type="transmembrane region" description="Helical" evidence="1">
    <location>
        <begin position="6"/>
        <end position="26"/>
    </location>
</feature>
<comment type="caution">
    <text evidence="2">The sequence shown here is derived from an EMBL/GenBank/DDBJ whole genome shotgun (WGS) entry which is preliminary data.</text>
</comment>
<protein>
    <submittedName>
        <fullName evidence="2">Uncharacterized protein</fullName>
    </submittedName>
</protein>
<proteinExistence type="predicted"/>
<dbReference type="AlphaFoldDB" id="A0A2S9QMU2"/>
<evidence type="ECO:0000256" key="1">
    <source>
        <dbReference type="SAM" id="Phobius"/>
    </source>
</evidence>
<keyword evidence="3" id="KW-1185">Reference proteome</keyword>
<accession>A0A2S9QMU2</accession>
<evidence type="ECO:0000313" key="2">
    <source>
        <dbReference type="EMBL" id="PRI10909.1"/>
    </source>
</evidence>
<keyword evidence="1" id="KW-0472">Membrane</keyword>
<dbReference type="OrthoDB" id="4991487at2"/>
<reference evidence="2 3" key="1">
    <citation type="journal article" date="2017" name="New Microbes New Infect">
        <title>Genome sequence of 'Leucobacter massiliensis' sp. nov. isolated from human pharynx after travel to the 2014 Hajj.</title>
        <authorList>
            <person name="Leangapichart T."/>
            <person name="Gautret P."/>
            <person name="Nguyen T.T."/>
            <person name="Armstrong N."/>
            <person name="Rolain J.M."/>
        </authorList>
    </citation>
    <scope>NUCLEOTIDE SEQUENCE [LARGE SCALE GENOMIC DNA]</scope>
    <source>
        <strain evidence="2 3">122RC15</strain>
    </source>
</reference>
<gene>
    <name evidence="2" type="ORF">B4915_08470</name>
</gene>
<evidence type="ECO:0000313" key="3">
    <source>
        <dbReference type="Proteomes" id="UP000238650"/>
    </source>
</evidence>
<name>A0A2S9QMU2_9MICO</name>